<organism evidence="1 2">
    <name type="scientific">Caligus rogercresseyi</name>
    <name type="common">Sea louse</name>
    <dbReference type="NCBI Taxonomy" id="217165"/>
    <lineage>
        <taxon>Eukaryota</taxon>
        <taxon>Metazoa</taxon>
        <taxon>Ecdysozoa</taxon>
        <taxon>Arthropoda</taxon>
        <taxon>Crustacea</taxon>
        <taxon>Multicrustacea</taxon>
        <taxon>Hexanauplia</taxon>
        <taxon>Copepoda</taxon>
        <taxon>Siphonostomatoida</taxon>
        <taxon>Caligidae</taxon>
        <taxon>Caligus</taxon>
    </lineage>
</organism>
<reference evidence="2" key="1">
    <citation type="submission" date="2021-01" db="EMBL/GenBank/DDBJ databases">
        <title>Caligus Genome Assembly.</title>
        <authorList>
            <person name="Gallardo-Escarate C."/>
        </authorList>
    </citation>
    <scope>NUCLEOTIDE SEQUENCE [LARGE SCALE GENOMIC DNA]</scope>
</reference>
<proteinExistence type="predicted"/>
<keyword evidence="2" id="KW-1185">Reference proteome</keyword>
<name>A0A7T8K2H4_CALRO</name>
<evidence type="ECO:0000313" key="1">
    <source>
        <dbReference type="EMBL" id="QQP42340.1"/>
    </source>
</evidence>
<dbReference type="AlphaFoldDB" id="A0A7T8K2H4"/>
<dbReference type="Proteomes" id="UP000595437">
    <property type="component" value="Chromosome 11"/>
</dbReference>
<gene>
    <name evidence="1" type="ORF">FKW44_016963</name>
</gene>
<sequence length="56" mass="6267">MPRRLLSPDLRDIEHESPRIIEEIRVLLGVKAGNKGPPRGVRGHKRILAHCGTSFS</sequence>
<accession>A0A7T8K2H4</accession>
<evidence type="ECO:0000313" key="2">
    <source>
        <dbReference type="Proteomes" id="UP000595437"/>
    </source>
</evidence>
<protein>
    <submittedName>
        <fullName evidence="1">Uncharacterized protein</fullName>
    </submittedName>
</protein>
<dbReference type="EMBL" id="CP045900">
    <property type="protein sequence ID" value="QQP42340.1"/>
    <property type="molecule type" value="Genomic_DNA"/>
</dbReference>